<feature type="transmembrane region" description="Helical" evidence="1">
    <location>
        <begin position="20"/>
        <end position="42"/>
    </location>
</feature>
<evidence type="ECO:0000313" key="2">
    <source>
        <dbReference type="EMBL" id="SDD73938.1"/>
    </source>
</evidence>
<dbReference type="AlphaFoldDB" id="A0A1G6X725"/>
<protein>
    <submittedName>
        <fullName evidence="2">Uncharacterized protein</fullName>
    </submittedName>
</protein>
<gene>
    <name evidence="2" type="ORF">SAMN05216464_102424</name>
</gene>
<keyword evidence="3" id="KW-1185">Reference proteome</keyword>
<organism evidence="2 3">
    <name type="scientific">Mucilaginibacter pineti</name>
    <dbReference type="NCBI Taxonomy" id="1391627"/>
    <lineage>
        <taxon>Bacteria</taxon>
        <taxon>Pseudomonadati</taxon>
        <taxon>Bacteroidota</taxon>
        <taxon>Sphingobacteriia</taxon>
        <taxon>Sphingobacteriales</taxon>
        <taxon>Sphingobacteriaceae</taxon>
        <taxon>Mucilaginibacter</taxon>
    </lineage>
</organism>
<feature type="transmembrane region" description="Helical" evidence="1">
    <location>
        <begin position="125"/>
        <end position="146"/>
    </location>
</feature>
<dbReference type="RefSeq" id="WP_091146398.1">
    <property type="nucleotide sequence ID" value="NZ_FNAI01000002.1"/>
</dbReference>
<dbReference type="OrthoDB" id="780137at2"/>
<keyword evidence="1" id="KW-0812">Transmembrane</keyword>
<accession>A0A1G6X725</accession>
<evidence type="ECO:0000313" key="3">
    <source>
        <dbReference type="Proteomes" id="UP000199072"/>
    </source>
</evidence>
<dbReference type="Proteomes" id="UP000199072">
    <property type="component" value="Unassembled WGS sequence"/>
</dbReference>
<name>A0A1G6X725_9SPHI</name>
<dbReference type="STRING" id="1391627.SAMN05216464_102424"/>
<feature type="transmembrane region" description="Helical" evidence="1">
    <location>
        <begin position="48"/>
        <end position="64"/>
    </location>
</feature>
<keyword evidence="1" id="KW-0472">Membrane</keyword>
<evidence type="ECO:0000256" key="1">
    <source>
        <dbReference type="SAM" id="Phobius"/>
    </source>
</evidence>
<keyword evidence="1" id="KW-1133">Transmembrane helix</keyword>
<dbReference type="EMBL" id="FNAI01000002">
    <property type="protein sequence ID" value="SDD73938.1"/>
    <property type="molecule type" value="Genomic_DNA"/>
</dbReference>
<reference evidence="2 3" key="1">
    <citation type="submission" date="2016-10" db="EMBL/GenBank/DDBJ databases">
        <authorList>
            <person name="de Groot N.N."/>
        </authorList>
    </citation>
    <scope>NUCLEOTIDE SEQUENCE [LARGE SCALE GENOMIC DNA]</scope>
    <source>
        <strain evidence="2 3">47C3B</strain>
    </source>
</reference>
<sequence>MADQGAINKIKSIRGWYITYRVAADVLFAAAIAVALGTALYLFGCSHLLTIPLFVVAVVVLLGYHKSWQTNNAAIVGFLNQQYPQLEESTTLALKPRHELNLLESLQLTRVETGLQEIPAHQQRFFKPLLIALVILIAVTSINLALDKAGLFNHRGLPVSFTQSSTPDKAIIPEKVLPQISSVEITIAPPAYTGKPKRGQDKFTLDVEEGAKVSWNISTNIAVKKVTLLFNDKEVYNLTGNSEHTGWSVDKNISQPGFYQVNVDGKLSDLYQVQVIKDLPPVIRIKTPKQYTYIDAGETQKVNIDAAISDDYGVSNALIVATVAKGSGEAVKFKEYKLDFGKSFGEHLPQYSLQKLISLPALNMEPGDELYFYVEAKDTHLNSVRTDVYTVSIQDTAQLLSMDGMLTGVNQKPEFFRSERQIIMDTERLLKEKDSITVEQFKNRSNDLGIDQKLLRLRYGKFLGEESESDINPAEDKNDPVGDINNYGNAAVILDKYTDKHDNAEDAEFFDPTLKAQLKATLTEMWKAELQLRLYKPQDALPFEYKALRLLKDLQQKSRVYVAKTAYKTSPIKLEKRLSGDLSKITQPVNKQDIKPGADQYADLKKAAEILEQLKTDNQINPADQHILALANQQLSQRASAEPGMYLSALKAMRRILSGGGNVQLEDIKMVEKAIQKTLNTVKKLPENVQKPVDMGLAQDYYKNLKNTNK</sequence>
<proteinExistence type="predicted"/>